<reference evidence="1" key="1">
    <citation type="journal article" date="2020" name="Nature">
        <title>Giant virus diversity and host interactions through global metagenomics.</title>
        <authorList>
            <person name="Schulz F."/>
            <person name="Roux S."/>
            <person name="Paez-Espino D."/>
            <person name="Jungbluth S."/>
            <person name="Walsh D.A."/>
            <person name="Denef V.J."/>
            <person name="McMahon K.D."/>
            <person name="Konstantinidis K.T."/>
            <person name="Eloe-Fadrosh E.A."/>
            <person name="Kyrpides N.C."/>
            <person name="Woyke T."/>
        </authorList>
    </citation>
    <scope>NUCLEOTIDE SEQUENCE</scope>
    <source>
        <strain evidence="1">GVMAG-M-3300027769-26</strain>
    </source>
</reference>
<organism evidence="1">
    <name type="scientific">viral metagenome</name>
    <dbReference type="NCBI Taxonomy" id="1070528"/>
    <lineage>
        <taxon>unclassified sequences</taxon>
        <taxon>metagenomes</taxon>
        <taxon>organismal metagenomes</taxon>
    </lineage>
</organism>
<dbReference type="EMBL" id="MN740459">
    <property type="protein sequence ID" value="QHU27633.1"/>
    <property type="molecule type" value="Genomic_DNA"/>
</dbReference>
<sequence>MCNCCLTTNFRNTCWIKNPEYKSCPMLSRSILLRIAEDYRLNKQVREEGFSSIKQYIMDTCDITCEDWGALCNLYVSSGNVCVPIKIQDSVPFQYSPEMSDINLRWLY</sequence>
<evidence type="ECO:0000313" key="1">
    <source>
        <dbReference type="EMBL" id="QHU27633.1"/>
    </source>
</evidence>
<dbReference type="AlphaFoldDB" id="A0A6C0LAM0"/>
<name>A0A6C0LAM0_9ZZZZ</name>
<proteinExistence type="predicted"/>
<accession>A0A6C0LAM0</accession>
<protein>
    <submittedName>
        <fullName evidence="1">Uncharacterized protein</fullName>
    </submittedName>
</protein>